<gene>
    <name evidence="1" type="ORF">Gohar_028120</name>
</gene>
<keyword evidence="2" id="KW-1185">Reference proteome</keyword>
<comment type="caution">
    <text evidence="1">The sequence shown here is derived from an EMBL/GenBank/DDBJ whole genome shotgun (WGS) entry which is preliminary data.</text>
</comment>
<dbReference type="OrthoDB" id="1002294at2759"/>
<protein>
    <submittedName>
        <fullName evidence="1">Uncharacterized protein</fullName>
    </submittedName>
</protein>
<name>A0A7J9I846_9ROSI</name>
<reference evidence="1 2" key="1">
    <citation type="journal article" date="2019" name="Genome Biol. Evol.">
        <title>Insights into the evolution of the New World diploid cottons (Gossypium, subgenus Houzingenia) based on genome sequencing.</title>
        <authorList>
            <person name="Grover C.E."/>
            <person name="Arick M.A. 2nd"/>
            <person name="Thrash A."/>
            <person name="Conover J.L."/>
            <person name="Sanders W.S."/>
            <person name="Peterson D.G."/>
            <person name="Frelichowski J.E."/>
            <person name="Scheffler J.A."/>
            <person name="Scheffler B.E."/>
            <person name="Wendel J.F."/>
        </authorList>
    </citation>
    <scope>NUCLEOTIDE SEQUENCE [LARGE SCALE GENOMIC DNA]</scope>
    <source>
        <strain evidence="1">0</strain>
        <tissue evidence="1">Leaf</tissue>
    </source>
</reference>
<organism evidence="1 2">
    <name type="scientific">Gossypium harknessii</name>
    <dbReference type="NCBI Taxonomy" id="34285"/>
    <lineage>
        <taxon>Eukaryota</taxon>
        <taxon>Viridiplantae</taxon>
        <taxon>Streptophyta</taxon>
        <taxon>Embryophyta</taxon>
        <taxon>Tracheophyta</taxon>
        <taxon>Spermatophyta</taxon>
        <taxon>Magnoliopsida</taxon>
        <taxon>eudicotyledons</taxon>
        <taxon>Gunneridae</taxon>
        <taxon>Pentapetalae</taxon>
        <taxon>rosids</taxon>
        <taxon>malvids</taxon>
        <taxon>Malvales</taxon>
        <taxon>Malvaceae</taxon>
        <taxon>Malvoideae</taxon>
        <taxon>Gossypium</taxon>
    </lineage>
</organism>
<sequence length="124" mass="14530">EFWDTVTVIAEEVLIAPREICEFYDVPSYEKDFLDNTDLIVFRDIGMDDVVKYLFKRRKEKMDVLASLKRKEQAKARQGTSTSTEEKLDGMIRWMQETSPVLQEFTQQHGLKAPNYPLDMFGPM</sequence>
<proteinExistence type="predicted"/>
<feature type="non-terminal residue" evidence="1">
    <location>
        <position position="124"/>
    </location>
</feature>
<dbReference type="EMBL" id="JABFAD010098545">
    <property type="protein sequence ID" value="MBA0817764.1"/>
    <property type="molecule type" value="Genomic_DNA"/>
</dbReference>
<evidence type="ECO:0000313" key="1">
    <source>
        <dbReference type="EMBL" id="MBA0817764.1"/>
    </source>
</evidence>
<evidence type="ECO:0000313" key="2">
    <source>
        <dbReference type="Proteomes" id="UP000593560"/>
    </source>
</evidence>
<dbReference type="AlphaFoldDB" id="A0A7J9I846"/>
<accession>A0A7J9I846</accession>
<dbReference type="Proteomes" id="UP000593560">
    <property type="component" value="Unassembled WGS sequence"/>
</dbReference>